<feature type="domain" description="ATP-grasp" evidence="4">
    <location>
        <begin position="74"/>
        <end position="256"/>
    </location>
</feature>
<evidence type="ECO:0000256" key="1">
    <source>
        <dbReference type="ARBA" id="ARBA00023211"/>
    </source>
</evidence>
<dbReference type="Proteomes" id="UP000236745">
    <property type="component" value="Unassembled WGS sequence"/>
</dbReference>
<dbReference type="RefSeq" id="WP_104003208.1">
    <property type="nucleotide sequence ID" value="NZ_FNVQ01000002.1"/>
</dbReference>
<name>A0A1H6AMX5_9GAMM</name>
<feature type="region of interest" description="Disordered" evidence="3">
    <location>
        <begin position="253"/>
        <end position="275"/>
    </location>
</feature>
<accession>A0A1H6AMX5</accession>
<keyword evidence="6" id="KW-1185">Reference proteome</keyword>
<keyword evidence="5" id="KW-0436">Ligase</keyword>
<dbReference type="OrthoDB" id="1704979at2"/>
<sequence length="275" mass="31012">MQCVSFDAFRTLGLPDVRYIKPEHMFRHKAEIAEAQWVLFPEYWQLGGILFGLKSRIFPSLATYMIGHDKVEMSRAFEMVAPGNMPWTLIEPNTESGAERIWSQMVLPFVAKLPKASMGQGVWLIRTQKDWNAYRSRTDVLYVQELLPIDRDLRIIVIGDRVISGFWRLQGFDGFHNNLSQGGKVDAETPLPAAAIELALTLAKKLDVNHAGFDIAMVDGHPYVLEFNRLFGNTGLPGLNEKVSEAIKEYLIAQDQSDDPDDDPKEPTPPLKVAV</sequence>
<dbReference type="GO" id="GO:0046872">
    <property type="term" value="F:metal ion binding"/>
    <property type="evidence" value="ECO:0007669"/>
    <property type="project" value="InterPro"/>
</dbReference>
<dbReference type="AlphaFoldDB" id="A0A1H6AMX5"/>
<dbReference type="GO" id="GO:0018169">
    <property type="term" value="F:ribosomal S6-glutamic acid ligase activity"/>
    <property type="evidence" value="ECO:0007669"/>
    <property type="project" value="TreeGrafter"/>
</dbReference>
<dbReference type="Gene3D" id="3.30.470.20">
    <property type="entry name" value="ATP-grasp fold, B domain"/>
    <property type="match status" value="1"/>
</dbReference>
<dbReference type="GO" id="GO:0005840">
    <property type="term" value="C:ribosome"/>
    <property type="evidence" value="ECO:0007669"/>
    <property type="project" value="UniProtKB-KW"/>
</dbReference>
<dbReference type="PANTHER" id="PTHR21621">
    <property type="entry name" value="RIBOSOMAL PROTEIN S6 MODIFICATION PROTEIN"/>
    <property type="match status" value="1"/>
</dbReference>
<keyword evidence="1" id="KW-0464">Manganese</keyword>
<dbReference type="Pfam" id="PF08443">
    <property type="entry name" value="RimK"/>
    <property type="match status" value="1"/>
</dbReference>
<gene>
    <name evidence="5" type="ORF">SAMN05444390_10297</name>
</gene>
<evidence type="ECO:0000313" key="6">
    <source>
        <dbReference type="Proteomes" id="UP000236745"/>
    </source>
</evidence>
<dbReference type="SUPFAM" id="SSF56059">
    <property type="entry name" value="Glutathione synthetase ATP-binding domain-like"/>
    <property type="match status" value="1"/>
</dbReference>
<dbReference type="GO" id="GO:0005737">
    <property type="term" value="C:cytoplasm"/>
    <property type="evidence" value="ECO:0007669"/>
    <property type="project" value="TreeGrafter"/>
</dbReference>
<dbReference type="GO" id="GO:0009432">
    <property type="term" value="P:SOS response"/>
    <property type="evidence" value="ECO:0007669"/>
    <property type="project" value="TreeGrafter"/>
</dbReference>
<protein>
    <submittedName>
        <fullName evidence="5">Ribosomal protein S6--L-glutamate ligase</fullName>
    </submittedName>
</protein>
<dbReference type="PANTHER" id="PTHR21621:SF0">
    <property type="entry name" value="BETA-CITRYLGLUTAMATE SYNTHASE B-RELATED"/>
    <property type="match status" value="1"/>
</dbReference>
<evidence type="ECO:0000256" key="2">
    <source>
        <dbReference type="PROSITE-ProRule" id="PRU00409"/>
    </source>
</evidence>
<dbReference type="InterPro" id="IPR011761">
    <property type="entry name" value="ATP-grasp"/>
</dbReference>
<proteinExistence type="predicted"/>
<keyword evidence="5" id="KW-0687">Ribonucleoprotein</keyword>
<evidence type="ECO:0000259" key="4">
    <source>
        <dbReference type="PROSITE" id="PS50975"/>
    </source>
</evidence>
<dbReference type="InterPro" id="IPR013651">
    <property type="entry name" value="ATP-grasp_RimK-type"/>
</dbReference>
<keyword evidence="5" id="KW-0689">Ribosomal protein</keyword>
<keyword evidence="2" id="KW-0067">ATP-binding</keyword>
<dbReference type="EMBL" id="FNVQ01000002">
    <property type="protein sequence ID" value="SEG49524.1"/>
    <property type="molecule type" value="Genomic_DNA"/>
</dbReference>
<reference evidence="5 6" key="1">
    <citation type="submission" date="2016-10" db="EMBL/GenBank/DDBJ databases">
        <authorList>
            <person name="de Groot N.N."/>
        </authorList>
    </citation>
    <scope>NUCLEOTIDE SEQUENCE [LARGE SCALE GENOMIC DNA]</scope>
    <source>
        <strain evidence="5 6">DSM 22012</strain>
    </source>
</reference>
<dbReference type="GO" id="GO:0005524">
    <property type="term" value="F:ATP binding"/>
    <property type="evidence" value="ECO:0007669"/>
    <property type="project" value="UniProtKB-UniRule"/>
</dbReference>
<keyword evidence="2" id="KW-0547">Nucleotide-binding</keyword>
<evidence type="ECO:0000313" key="5">
    <source>
        <dbReference type="EMBL" id="SEG49524.1"/>
    </source>
</evidence>
<dbReference type="PROSITE" id="PS50975">
    <property type="entry name" value="ATP_GRASP"/>
    <property type="match status" value="1"/>
</dbReference>
<organism evidence="5 6">
    <name type="scientific">Marinobacterium lutimaris</name>
    <dbReference type="NCBI Taxonomy" id="568106"/>
    <lineage>
        <taxon>Bacteria</taxon>
        <taxon>Pseudomonadati</taxon>
        <taxon>Pseudomonadota</taxon>
        <taxon>Gammaproteobacteria</taxon>
        <taxon>Oceanospirillales</taxon>
        <taxon>Oceanospirillaceae</taxon>
        <taxon>Marinobacterium</taxon>
    </lineage>
</organism>
<evidence type="ECO:0000256" key="3">
    <source>
        <dbReference type="SAM" id="MobiDB-lite"/>
    </source>
</evidence>